<evidence type="ECO:0000256" key="8">
    <source>
        <dbReference type="PIRSR" id="PIRSR001399-1"/>
    </source>
</evidence>
<dbReference type="NCBIfam" id="TIGR01088">
    <property type="entry name" value="aroQ"/>
    <property type="match status" value="1"/>
</dbReference>
<comment type="function">
    <text evidence="7">Catalyzes a trans-dehydration via an enolate intermediate.</text>
</comment>
<evidence type="ECO:0000256" key="1">
    <source>
        <dbReference type="ARBA" id="ARBA00001864"/>
    </source>
</evidence>
<dbReference type="NCBIfam" id="NF003805">
    <property type="entry name" value="PRK05395.1-2"/>
    <property type="match status" value="1"/>
</dbReference>
<dbReference type="GO" id="GO:0009423">
    <property type="term" value="P:chorismate biosynthetic process"/>
    <property type="evidence" value="ECO:0007669"/>
    <property type="project" value="UniProtKB-UniRule"/>
</dbReference>
<feature type="binding site" evidence="7 9">
    <location>
        <position position="80"/>
    </location>
    <ligand>
        <name>substrate</name>
    </ligand>
</feature>
<dbReference type="InterPro" id="IPR001874">
    <property type="entry name" value="DHquinase_II"/>
</dbReference>
<dbReference type="PANTHER" id="PTHR21272">
    <property type="entry name" value="CATABOLIC 3-DEHYDROQUINASE"/>
    <property type="match status" value="1"/>
</dbReference>
<evidence type="ECO:0000256" key="9">
    <source>
        <dbReference type="PIRSR" id="PIRSR001399-2"/>
    </source>
</evidence>
<feature type="binding site" evidence="7 9">
    <location>
        <position position="74"/>
    </location>
    <ligand>
        <name>substrate</name>
    </ligand>
</feature>
<dbReference type="Pfam" id="PF01220">
    <property type="entry name" value="DHquinase_II"/>
    <property type="match status" value="1"/>
</dbReference>
<keyword evidence="7" id="KW-0028">Amino-acid biosynthesis</keyword>
<dbReference type="InterPro" id="IPR036441">
    <property type="entry name" value="DHquinase_II_sf"/>
</dbReference>
<keyword evidence="7" id="KW-0057">Aromatic amino acid biosynthesis</keyword>
<dbReference type="HAMAP" id="MF_00169">
    <property type="entry name" value="AroQ"/>
    <property type="match status" value="1"/>
</dbReference>
<protein>
    <recommendedName>
        <fullName evidence="5 7">3-dehydroquinate dehydratase</fullName>
        <shortName evidence="7">3-dehydroquinase</shortName>
        <ecNumber evidence="5 7">4.2.1.10</ecNumber>
    </recommendedName>
    <alternativeName>
        <fullName evidence="7">Type II DHQase</fullName>
    </alternativeName>
</protein>
<dbReference type="Gene3D" id="3.40.50.9100">
    <property type="entry name" value="Dehydroquinase, class II"/>
    <property type="match status" value="1"/>
</dbReference>
<comment type="subunit">
    <text evidence="4 7">Homododecamer.</text>
</comment>
<feature type="binding site" evidence="7 9">
    <location>
        <position position="111"/>
    </location>
    <ligand>
        <name>substrate</name>
    </ligand>
</feature>
<evidence type="ECO:0000256" key="5">
    <source>
        <dbReference type="ARBA" id="ARBA00012060"/>
    </source>
</evidence>
<dbReference type="GO" id="GO:0008652">
    <property type="term" value="P:amino acid biosynthetic process"/>
    <property type="evidence" value="ECO:0007669"/>
    <property type="project" value="UniProtKB-KW"/>
</dbReference>
<feature type="binding site" evidence="7 9">
    <location>
        <position position="87"/>
    </location>
    <ligand>
        <name>substrate</name>
    </ligand>
</feature>
<accession>A0A7C4PN42</accession>
<dbReference type="GO" id="GO:0019631">
    <property type="term" value="P:quinate catabolic process"/>
    <property type="evidence" value="ECO:0007669"/>
    <property type="project" value="TreeGrafter"/>
</dbReference>
<feature type="site" description="Transition state stabilizer" evidence="7 10">
    <location>
        <position position="18"/>
    </location>
</feature>
<evidence type="ECO:0000256" key="10">
    <source>
        <dbReference type="PIRSR" id="PIRSR001399-3"/>
    </source>
</evidence>
<dbReference type="UniPathway" id="UPA00053">
    <property type="reaction ID" value="UER00086"/>
</dbReference>
<dbReference type="GO" id="GO:0003855">
    <property type="term" value="F:3-dehydroquinate dehydratase activity"/>
    <property type="evidence" value="ECO:0007669"/>
    <property type="project" value="UniProtKB-UniRule"/>
</dbReference>
<dbReference type="CDD" id="cd00466">
    <property type="entry name" value="DHQase_II"/>
    <property type="match status" value="1"/>
</dbReference>
<evidence type="ECO:0000256" key="7">
    <source>
        <dbReference type="HAMAP-Rule" id="MF_00169"/>
    </source>
</evidence>
<dbReference type="InterPro" id="IPR018509">
    <property type="entry name" value="DHquinase_II_CS"/>
</dbReference>
<dbReference type="SUPFAM" id="SSF52304">
    <property type="entry name" value="Type II 3-dehydroquinate dehydratase"/>
    <property type="match status" value="1"/>
</dbReference>
<evidence type="ECO:0000313" key="11">
    <source>
        <dbReference type="EMBL" id="HGS22565.1"/>
    </source>
</evidence>
<feature type="binding site" evidence="7 9">
    <location>
        <begin position="101"/>
        <end position="102"/>
    </location>
    <ligand>
        <name>substrate</name>
    </ligand>
</feature>
<comment type="similarity">
    <text evidence="3 7">Belongs to the type-II 3-dehydroquinase family.</text>
</comment>
<dbReference type="AlphaFoldDB" id="A0A7C4PN42"/>
<dbReference type="EMBL" id="DSYK01000593">
    <property type="protein sequence ID" value="HGS22565.1"/>
    <property type="molecule type" value="Genomic_DNA"/>
</dbReference>
<organism evidence="11">
    <name type="scientific">Anaerolinea thermolimosa</name>
    <dbReference type="NCBI Taxonomy" id="229919"/>
    <lineage>
        <taxon>Bacteria</taxon>
        <taxon>Bacillati</taxon>
        <taxon>Chloroflexota</taxon>
        <taxon>Anaerolineae</taxon>
        <taxon>Anaerolineales</taxon>
        <taxon>Anaerolineaceae</taxon>
        <taxon>Anaerolinea</taxon>
    </lineage>
</organism>
<proteinExistence type="inferred from homology"/>
<evidence type="ECO:0000256" key="2">
    <source>
        <dbReference type="ARBA" id="ARBA00004902"/>
    </source>
</evidence>
<dbReference type="GO" id="GO:0009073">
    <property type="term" value="P:aromatic amino acid family biosynthetic process"/>
    <property type="evidence" value="ECO:0007669"/>
    <property type="project" value="UniProtKB-KW"/>
</dbReference>
<comment type="catalytic activity">
    <reaction evidence="1 7">
        <text>3-dehydroquinate = 3-dehydroshikimate + H2O</text>
        <dbReference type="Rhea" id="RHEA:21096"/>
        <dbReference type="ChEBI" id="CHEBI:15377"/>
        <dbReference type="ChEBI" id="CHEBI:16630"/>
        <dbReference type="ChEBI" id="CHEBI:32364"/>
        <dbReference type="EC" id="4.2.1.10"/>
    </reaction>
</comment>
<feature type="active site" description="Proton acceptor" evidence="7 8">
    <location>
        <position position="23"/>
    </location>
</feature>
<comment type="pathway">
    <text evidence="2 7">Metabolic intermediate biosynthesis; chorismate biosynthesis; chorismate from D-erythrose 4-phosphate and phosphoenolpyruvate: step 3/7.</text>
</comment>
<sequence>MKAYLVLHGPNLNLLGVREPGVYGALSMEEINHRLRALADELGVEVRFAQSNHEGALIDALHEARAWAAGVVFNPGGYTHTSVALRDAVAAIGIPVVEVHLSNVHARDEFRRHSLIAPVCRGTIAGFGWQSYALGLRALAGLED</sequence>
<dbReference type="NCBIfam" id="NF003806">
    <property type="entry name" value="PRK05395.1-3"/>
    <property type="match status" value="1"/>
</dbReference>
<dbReference type="NCBIfam" id="NF003807">
    <property type="entry name" value="PRK05395.1-4"/>
    <property type="match status" value="1"/>
</dbReference>
<comment type="caution">
    <text evidence="11">The sequence shown here is derived from an EMBL/GenBank/DDBJ whole genome shotgun (WGS) entry which is preliminary data.</text>
</comment>
<name>A0A7C4PN42_9CHLR</name>
<dbReference type="PANTHER" id="PTHR21272:SF3">
    <property type="entry name" value="CATABOLIC 3-DEHYDROQUINASE"/>
    <property type="match status" value="1"/>
</dbReference>
<evidence type="ECO:0000256" key="3">
    <source>
        <dbReference type="ARBA" id="ARBA00011037"/>
    </source>
</evidence>
<evidence type="ECO:0000256" key="6">
    <source>
        <dbReference type="ARBA" id="ARBA00023239"/>
    </source>
</evidence>
<dbReference type="PIRSF" id="PIRSF001399">
    <property type="entry name" value="DHquinase_II"/>
    <property type="match status" value="1"/>
</dbReference>
<dbReference type="EC" id="4.2.1.10" evidence="5 7"/>
<evidence type="ECO:0000256" key="4">
    <source>
        <dbReference type="ARBA" id="ARBA00011193"/>
    </source>
</evidence>
<keyword evidence="6 7" id="KW-0456">Lyase</keyword>
<dbReference type="PROSITE" id="PS01029">
    <property type="entry name" value="DEHYDROQUINASE_II"/>
    <property type="match status" value="1"/>
</dbReference>
<gene>
    <name evidence="7 11" type="primary">aroQ</name>
    <name evidence="11" type="ORF">ENT37_11970</name>
</gene>
<feature type="active site" description="Proton donor" evidence="7 8">
    <location>
        <position position="100"/>
    </location>
</feature>
<reference evidence="11" key="1">
    <citation type="journal article" date="2020" name="mSystems">
        <title>Genome- and Community-Level Interaction Insights into Carbon Utilization and Element Cycling Functions of Hydrothermarchaeota in Hydrothermal Sediment.</title>
        <authorList>
            <person name="Zhou Z."/>
            <person name="Liu Y."/>
            <person name="Xu W."/>
            <person name="Pan J."/>
            <person name="Luo Z.H."/>
            <person name="Li M."/>
        </authorList>
    </citation>
    <scope>NUCLEOTIDE SEQUENCE [LARGE SCALE GENOMIC DNA]</scope>
    <source>
        <strain evidence="11">SpSt-573</strain>
    </source>
</reference>